<feature type="region of interest" description="Disordered" evidence="1">
    <location>
        <begin position="781"/>
        <end position="822"/>
    </location>
</feature>
<name>A0A6P2BXG6_9ACTN</name>
<organism evidence="3 4">
    <name type="scientific">Trebonia kvetii</name>
    <dbReference type="NCBI Taxonomy" id="2480626"/>
    <lineage>
        <taxon>Bacteria</taxon>
        <taxon>Bacillati</taxon>
        <taxon>Actinomycetota</taxon>
        <taxon>Actinomycetes</taxon>
        <taxon>Streptosporangiales</taxon>
        <taxon>Treboniaceae</taxon>
        <taxon>Trebonia</taxon>
    </lineage>
</organism>
<comment type="caution">
    <text evidence="3">The sequence shown here is derived from an EMBL/GenBank/DDBJ whole genome shotgun (WGS) entry which is preliminary data.</text>
</comment>
<dbReference type="RefSeq" id="WP_145858787.1">
    <property type="nucleotide sequence ID" value="NZ_RPFW01000006.1"/>
</dbReference>
<evidence type="ECO:0000256" key="1">
    <source>
        <dbReference type="SAM" id="MobiDB-lite"/>
    </source>
</evidence>
<protein>
    <recommendedName>
        <fullName evidence="5">Ryanodine receptor Ryr domain-containing protein</fullName>
    </recommendedName>
</protein>
<proteinExistence type="predicted"/>
<accession>A0A6P2BXG6</accession>
<reference evidence="3 4" key="1">
    <citation type="submission" date="2018-11" db="EMBL/GenBank/DDBJ databases">
        <title>Trebonia kvetii gen.nov., sp.nov., a novel acidophilic actinobacterium, and proposal of the new actinobacterial family Treboniaceae fam. nov.</title>
        <authorList>
            <person name="Rapoport D."/>
            <person name="Sagova-Mareckova M."/>
            <person name="Sedlacek I."/>
            <person name="Provaznik J."/>
            <person name="Kralova S."/>
            <person name="Pavlinic D."/>
            <person name="Benes V."/>
            <person name="Kopecky J."/>
        </authorList>
    </citation>
    <scope>NUCLEOTIDE SEQUENCE [LARGE SCALE GENOMIC DNA]</scope>
    <source>
        <strain evidence="3 4">15Tr583</strain>
    </source>
</reference>
<evidence type="ECO:0000313" key="4">
    <source>
        <dbReference type="Proteomes" id="UP000460272"/>
    </source>
</evidence>
<feature type="transmembrane region" description="Helical" evidence="2">
    <location>
        <begin position="61"/>
        <end position="79"/>
    </location>
</feature>
<keyword evidence="2" id="KW-1133">Transmembrane helix</keyword>
<feature type="transmembrane region" description="Helical" evidence="2">
    <location>
        <begin position="86"/>
        <end position="109"/>
    </location>
</feature>
<keyword evidence="2" id="KW-0472">Membrane</keyword>
<evidence type="ECO:0000256" key="2">
    <source>
        <dbReference type="SAM" id="Phobius"/>
    </source>
</evidence>
<dbReference type="AlphaFoldDB" id="A0A6P2BXG6"/>
<keyword evidence="2" id="KW-0812">Transmembrane</keyword>
<feature type="transmembrane region" description="Helical" evidence="2">
    <location>
        <begin position="16"/>
        <end position="37"/>
    </location>
</feature>
<sequence length="822" mass="89738">MAAHASGQPGWRRHAWLVPAALVAVLIGLLCWGAWVYGYDPAWFTGSRAWWLPALETNQDWTMLAAMALLAASLSAYWWPRRRQQLPIGLISVVVMVLTAATLGLASYIPCRGRVSTTGVVFWILQLYVGQPPNIYQSVQPETAKALACGGAPPLALQLGQIAGLGATLIGAIAFGAVLWRQPLGRLQSRFARDATIVTGLSSLTIPLLKQLTETARSPRAIIVIEPEEDHALLEEARLTGARVVIGDPSSTHLLRPIICTWRGCALNHLYALRDNVQDNERIIDAATGILRRYQAVPDRHPHLVALIDDPRHADHWRGTHSGTSSVWFEDALSSAEATARGVVSRVLRAQPRHLLVCGDSTLTVAILLELARRAWEQAELVKAAAIGRAADPATPPPSDEPSLLPLDRIALLDLRAPDIKREYLASAPKATLESLPAVVAHPVRWHDLLLKTLDAMDPAQARQTAVIITESPPGSGVHEAGRVARLHPETPVFVLALAGAGMDGAIFDLLHPFEHGLLDEGEVPEDTWTRVARHWHECYRLSHPLPAGHPQSPARLPWPELDPFLKQDNILELRSILSAVAACGRQWAPVHLVPPGSVIELSEGDLDGIAIAEHTRWQQRRLAAGRPGEFVVPWAELPDHMRDGIRSHLVSQLAQLEDVGFVPIVPAGGPPGAARYERVGLVRASQLSEPLAWTTHAGEQMHGFAGDWHVVDDKGNMRTVSDPDFQASHEPAGDGRWRRIGVYRAWQVEQAVVIRTKEGKATAQQGDWVVEAPTGERWPVRNEQFGWSYRPTPGQPRRPEPPDQAIAPAATSSSTAPTISS</sequence>
<evidence type="ECO:0008006" key="5">
    <source>
        <dbReference type="Google" id="ProtNLM"/>
    </source>
</evidence>
<dbReference type="EMBL" id="RPFW01000006">
    <property type="protein sequence ID" value="TVZ01873.1"/>
    <property type="molecule type" value="Genomic_DNA"/>
</dbReference>
<dbReference type="OrthoDB" id="1814561at2"/>
<feature type="compositionally biased region" description="Low complexity" evidence="1">
    <location>
        <begin position="806"/>
        <end position="822"/>
    </location>
</feature>
<keyword evidence="4" id="KW-1185">Reference proteome</keyword>
<dbReference type="Proteomes" id="UP000460272">
    <property type="component" value="Unassembled WGS sequence"/>
</dbReference>
<gene>
    <name evidence="3" type="ORF">EAS64_31010</name>
</gene>
<evidence type="ECO:0000313" key="3">
    <source>
        <dbReference type="EMBL" id="TVZ01873.1"/>
    </source>
</evidence>